<evidence type="ECO:0000256" key="4">
    <source>
        <dbReference type="ARBA" id="ARBA00022803"/>
    </source>
</evidence>
<evidence type="ECO:0000256" key="2">
    <source>
        <dbReference type="ARBA" id="ARBA00008219"/>
    </source>
</evidence>
<keyword evidence="3" id="KW-0677">Repeat</keyword>
<comment type="caution">
    <text evidence="8">The sequence shown here is derived from an EMBL/GenBank/DDBJ whole genome shotgun (WGS) entry which is preliminary data.</text>
</comment>
<dbReference type="GO" id="GO:0005743">
    <property type="term" value="C:mitochondrial inner membrane"/>
    <property type="evidence" value="ECO:0007669"/>
    <property type="project" value="TreeGrafter"/>
</dbReference>
<dbReference type="Pfam" id="PF13424">
    <property type="entry name" value="TPR_12"/>
    <property type="match status" value="1"/>
</dbReference>
<reference evidence="9" key="1">
    <citation type="submission" date="2023-01" db="EMBL/GenBank/DDBJ databases">
        <title>Key to firefly adult light organ development and bioluminescence: homeobox transcription factors regulate luciferase expression and transportation to peroxisome.</title>
        <authorList>
            <person name="Fu X."/>
        </authorList>
    </citation>
    <scope>NUCLEOTIDE SEQUENCE [LARGE SCALE GENOMIC DNA]</scope>
</reference>
<dbReference type="PANTHER" id="PTHR13143:SF6">
    <property type="entry name" value="TETRATRICOPEPTIDE REPEAT PROTEIN 19, MITOCHONDRIAL"/>
    <property type="match status" value="1"/>
</dbReference>
<gene>
    <name evidence="8" type="ORF">RN001_008375</name>
</gene>
<dbReference type="InterPro" id="IPR019734">
    <property type="entry name" value="TPR_rpt"/>
</dbReference>
<evidence type="ECO:0000256" key="5">
    <source>
        <dbReference type="ARBA" id="ARBA00022946"/>
    </source>
</evidence>
<evidence type="ECO:0000256" key="3">
    <source>
        <dbReference type="ARBA" id="ARBA00022737"/>
    </source>
</evidence>
<evidence type="ECO:0000259" key="7">
    <source>
        <dbReference type="Pfam" id="PF12862"/>
    </source>
</evidence>
<keyword evidence="9" id="KW-1185">Reference proteome</keyword>
<dbReference type="SUPFAM" id="SSF48452">
    <property type="entry name" value="TPR-like"/>
    <property type="match status" value="1"/>
</dbReference>
<dbReference type="Proteomes" id="UP001353858">
    <property type="component" value="Unassembled WGS sequence"/>
</dbReference>
<protein>
    <recommendedName>
        <fullName evidence="7">Anaphase-promoting complex subunit 5 domain-containing protein</fullName>
    </recommendedName>
</protein>
<organism evidence="8 9">
    <name type="scientific">Aquatica leii</name>
    <dbReference type="NCBI Taxonomy" id="1421715"/>
    <lineage>
        <taxon>Eukaryota</taxon>
        <taxon>Metazoa</taxon>
        <taxon>Ecdysozoa</taxon>
        <taxon>Arthropoda</taxon>
        <taxon>Hexapoda</taxon>
        <taxon>Insecta</taxon>
        <taxon>Pterygota</taxon>
        <taxon>Neoptera</taxon>
        <taxon>Endopterygota</taxon>
        <taxon>Coleoptera</taxon>
        <taxon>Polyphaga</taxon>
        <taxon>Elateriformia</taxon>
        <taxon>Elateroidea</taxon>
        <taxon>Lampyridae</taxon>
        <taxon>Luciolinae</taxon>
        <taxon>Aquatica</taxon>
    </lineage>
</organism>
<dbReference type="Pfam" id="PF12862">
    <property type="entry name" value="ANAPC5"/>
    <property type="match status" value="1"/>
</dbReference>
<proteinExistence type="inferred from homology"/>
<dbReference type="EMBL" id="JARPUR010000003">
    <property type="protein sequence ID" value="KAK4880229.1"/>
    <property type="molecule type" value="Genomic_DNA"/>
</dbReference>
<dbReference type="InterPro" id="IPR026000">
    <property type="entry name" value="Apc5_dom"/>
</dbReference>
<feature type="domain" description="Anaphase-promoting complex subunit 5" evidence="7">
    <location>
        <begin position="79"/>
        <end position="126"/>
    </location>
</feature>
<evidence type="ECO:0000313" key="9">
    <source>
        <dbReference type="Proteomes" id="UP001353858"/>
    </source>
</evidence>
<accession>A0AAN7SH85</accession>
<dbReference type="Pfam" id="PF13181">
    <property type="entry name" value="TPR_8"/>
    <property type="match status" value="1"/>
</dbReference>
<dbReference type="PANTHER" id="PTHR13143">
    <property type="entry name" value="TETRATRICOPEPTIDE REPEAT PROTEIN 19"/>
    <property type="match status" value="1"/>
</dbReference>
<comment type="similarity">
    <text evidence="2">Belongs to the TTC19 family.</text>
</comment>
<dbReference type="InterPro" id="IPR011990">
    <property type="entry name" value="TPR-like_helical_dom_sf"/>
</dbReference>
<comment type="subcellular location">
    <subcellularLocation>
        <location evidence="1">Mitochondrion</location>
    </subcellularLocation>
</comment>
<dbReference type="SMART" id="SM00028">
    <property type="entry name" value="TPR"/>
    <property type="match status" value="3"/>
</dbReference>
<evidence type="ECO:0000256" key="1">
    <source>
        <dbReference type="ARBA" id="ARBA00004173"/>
    </source>
</evidence>
<keyword evidence="6" id="KW-0496">Mitochondrion</keyword>
<name>A0AAN7SH85_9COLE</name>
<evidence type="ECO:0000313" key="8">
    <source>
        <dbReference type="EMBL" id="KAK4880229.1"/>
    </source>
</evidence>
<dbReference type="GO" id="GO:0034551">
    <property type="term" value="P:mitochondrial respiratory chain complex III assembly"/>
    <property type="evidence" value="ECO:0007669"/>
    <property type="project" value="InterPro"/>
</dbReference>
<evidence type="ECO:0000256" key="6">
    <source>
        <dbReference type="ARBA" id="ARBA00023128"/>
    </source>
</evidence>
<sequence>MFKLSIWCKLIRNVNKIYKRPCRSITYVNACAPKVPLAITLKTCKRFKICPIKVYLSLNILSWLGFVDDDENKESELIMTLKRAILATNREQFDKAEQLLHIALRLAQQQLNEQGITYCYDLMANLAFNRLELDKSEKLFVSVVQRLLSNGVQQDDLKVIHISLKLARICHLKGEDEKADLGYNWCLEKIQKIKNTDINSKMLYGIIHDWYAQFLLDKNDVGRSLNHLKEAYDVCSETEGAVTEQSMLLLNDLGITHWRVGNMDTAIDCLKQAVAIGNDLEDKTHVGVVNANLGLIYLQKGIIEQAEKYCKLGLQLGNHHENAESISQANYCFEQIKLNVLK</sequence>
<dbReference type="InterPro" id="IPR040395">
    <property type="entry name" value="TTC19"/>
</dbReference>
<keyword evidence="4" id="KW-0802">TPR repeat</keyword>
<dbReference type="Gene3D" id="1.25.40.10">
    <property type="entry name" value="Tetratricopeptide repeat domain"/>
    <property type="match status" value="2"/>
</dbReference>
<dbReference type="AlphaFoldDB" id="A0AAN7SH85"/>
<keyword evidence="5" id="KW-0809">Transit peptide</keyword>